<dbReference type="KEGG" id="bvz:BRAD3257_2169"/>
<proteinExistence type="predicted"/>
<protein>
    <submittedName>
        <fullName evidence="1">Uncharacterized protein</fullName>
    </submittedName>
</protein>
<dbReference type="EMBL" id="LS398110">
    <property type="protein sequence ID" value="SPP93249.1"/>
    <property type="molecule type" value="Genomic_DNA"/>
</dbReference>
<dbReference type="AlphaFoldDB" id="A0A2U3PVU9"/>
<accession>A0A2U3PVU9</accession>
<dbReference type="Proteomes" id="UP000246085">
    <property type="component" value="Chromosome BRAD3257"/>
</dbReference>
<evidence type="ECO:0000313" key="2">
    <source>
        <dbReference type="Proteomes" id="UP000246085"/>
    </source>
</evidence>
<organism evidence="1 2">
    <name type="scientific">Bradyrhizobium vignae</name>
    <dbReference type="NCBI Taxonomy" id="1549949"/>
    <lineage>
        <taxon>Bacteria</taxon>
        <taxon>Pseudomonadati</taxon>
        <taxon>Pseudomonadota</taxon>
        <taxon>Alphaproteobacteria</taxon>
        <taxon>Hyphomicrobiales</taxon>
        <taxon>Nitrobacteraceae</taxon>
        <taxon>Bradyrhizobium</taxon>
    </lineage>
</organism>
<evidence type="ECO:0000313" key="1">
    <source>
        <dbReference type="EMBL" id="SPP93249.1"/>
    </source>
</evidence>
<sequence length="76" mass="8394">MVIDPIRAAANRRRFAMLEIPILHFPPTLVERSGGLTIIADQLRPLFDSAEFYLDGVSLVGHTTRVSTSGLLCLGW</sequence>
<reference evidence="1 2" key="1">
    <citation type="submission" date="2018-03" db="EMBL/GenBank/DDBJ databases">
        <authorList>
            <person name="Gully D."/>
        </authorList>
    </citation>
    <scope>NUCLEOTIDE SEQUENCE [LARGE SCALE GENOMIC DNA]</scope>
    <source>
        <strain evidence="1">ORS3257</strain>
    </source>
</reference>
<name>A0A2U3PVU9_9BRAD</name>
<gene>
    <name evidence="1" type="ORF">BRAD3257_2169</name>
</gene>